<evidence type="ECO:0000313" key="2">
    <source>
        <dbReference type="Proteomes" id="UP000182229"/>
    </source>
</evidence>
<protein>
    <recommendedName>
        <fullName evidence="3">PDZ domain-containing protein</fullName>
    </recommendedName>
</protein>
<dbReference type="Gene3D" id="2.30.42.10">
    <property type="match status" value="1"/>
</dbReference>
<proteinExistence type="predicted"/>
<evidence type="ECO:0008006" key="3">
    <source>
        <dbReference type="Google" id="ProtNLM"/>
    </source>
</evidence>
<reference evidence="2" key="1">
    <citation type="submission" date="2016-11" db="EMBL/GenBank/DDBJ databases">
        <authorList>
            <person name="Shukria A."/>
            <person name="Stevens D.C."/>
        </authorList>
    </citation>
    <scope>NUCLEOTIDE SEQUENCE [LARGE SCALE GENOMIC DNA]</scope>
    <source>
        <strain evidence="2">Cbfe23</strain>
    </source>
</reference>
<organism evidence="1 2">
    <name type="scientific">Cystobacter ferrugineus</name>
    <dbReference type="NCBI Taxonomy" id="83449"/>
    <lineage>
        <taxon>Bacteria</taxon>
        <taxon>Pseudomonadati</taxon>
        <taxon>Myxococcota</taxon>
        <taxon>Myxococcia</taxon>
        <taxon>Myxococcales</taxon>
        <taxon>Cystobacterineae</taxon>
        <taxon>Archangiaceae</taxon>
        <taxon>Cystobacter</taxon>
    </lineage>
</organism>
<dbReference type="Proteomes" id="UP000182229">
    <property type="component" value="Unassembled WGS sequence"/>
</dbReference>
<gene>
    <name evidence="1" type="ORF">BON30_34480</name>
</gene>
<keyword evidence="2" id="KW-1185">Reference proteome</keyword>
<dbReference type="SUPFAM" id="SSF50156">
    <property type="entry name" value="PDZ domain-like"/>
    <property type="match status" value="1"/>
</dbReference>
<dbReference type="InterPro" id="IPR036034">
    <property type="entry name" value="PDZ_sf"/>
</dbReference>
<evidence type="ECO:0000313" key="1">
    <source>
        <dbReference type="EMBL" id="OJH36264.1"/>
    </source>
</evidence>
<reference evidence="1 2" key="2">
    <citation type="submission" date="2016-12" db="EMBL/GenBank/DDBJ databases">
        <title>Draft Genome Sequence of Cystobacter ferrugineus Strain Cbfe23.</title>
        <authorList>
            <person name="Akbar S."/>
            <person name="Dowd S.E."/>
            <person name="Stevens D.C."/>
        </authorList>
    </citation>
    <scope>NUCLEOTIDE SEQUENCE [LARGE SCALE GENOMIC DNA]</scope>
    <source>
        <strain evidence="1 2">Cbfe23</strain>
    </source>
</reference>
<sequence length="66" mass="7060">MLDGSPAQEAGLYVDDELVALDGWRVDAAGLLSRTEDKDKPTDARKAAYQAWLGAPERNLASPTTA</sequence>
<accession>A0A1L9B1X9</accession>
<dbReference type="EMBL" id="MPIN01000011">
    <property type="protein sequence ID" value="OJH36264.1"/>
    <property type="molecule type" value="Genomic_DNA"/>
</dbReference>
<name>A0A1L9B1X9_9BACT</name>
<dbReference type="AlphaFoldDB" id="A0A1L9B1X9"/>
<comment type="caution">
    <text evidence="1">The sequence shown here is derived from an EMBL/GenBank/DDBJ whole genome shotgun (WGS) entry which is preliminary data.</text>
</comment>